<gene>
    <name evidence="2" type="ORF">GTP41_15400</name>
</gene>
<evidence type="ECO:0000313" key="2">
    <source>
        <dbReference type="EMBL" id="MYN03481.1"/>
    </source>
</evidence>
<dbReference type="EMBL" id="WWCJ01000010">
    <property type="protein sequence ID" value="MYN03481.1"/>
    <property type="molecule type" value="Genomic_DNA"/>
</dbReference>
<proteinExistence type="predicted"/>
<dbReference type="Gene3D" id="1.10.10.10">
    <property type="entry name" value="Winged helix-like DNA-binding domain superfamily/Winged helix DNA-binding domain"/>
    <property type="match status" value="1"/>
</dbReference>
<dbReference type="GO" id="GO:0010288">
    <property type="term" value="P:response to lead ion"/>
    <property type="evidence" value="ECO:0007669"/>
    <property type="project" value="TreeGrafter"/>
</dbReference>
<dbReference type="InterPro" id="IPR036388">
    <property type="entry name" value="WH-like_DNA-bd_sf"/>
</dbReference>
<dbReference type="PANTHER" id="PTHR39168">
    <property type="entry name" value="TRANSCRIPTIONAL REGULATOR-RELATED"/>
    <property type="match status" value="1"/>
</dbReference>
<comment type="caution">
    <text evidence="2">The sequence shown here is derived from an EMBL/GenBank/DDBJ whole genome shotgun (WGS) entry which is preliminary data.</text>
</comment>
<dbReference type="SMART" id="SM00418">
    <property type="entry name" value="HTH_ARSR"/>
    <property type="match status" value="1"/>
</dbReference>
<keyword evidence="3" id="KW-1185">Reference proteome</keyword>
<dbReference type="GO" id="GO:0003700">
    <property type="term" value="F:DNA-binding transcription factor activity"/>
    <property type="evidence" value="ECO:0007669"/>
    <property type="project" value="InterPro"/>
</dbReference>
<sequence>MDSKLASIAGAIAEPARARMLCCLLDGHARTATELSVVAEVSPSTASAHLARLKDQQLLVQLAQGKHRYYQLASQQVASALEALLVVAGTPRSAFQPSTPDRLRHARTCYDHMAGSVAVRLHDHFAAQGWLETAADGYELSTQGAQQFARLGLDLAALRKLRRRFACPCLDWSERKPHLGGALGAALLQLALKRGWVEQDLDSRALHVPAKGQRQMLAAFGLSSA</sequence>
<dbReference type="InterPro" id="IPR036390">
    <property type="entry name" value="WH_DNA-bd_sf"/>
</dbReference>
<dbReference type="GO" id="GO:0003677">
    <property type="term" value="F:DNA binding"/>
    <property type="evidence" value="ECO:0007669"/>
    <property type="project" value="TreeGrafter"/>
</dbReference>
<feature type="domain" description="HTH arsR-type" evidence="1">
    <location>
        <begin position="1"/>
        <end position="92"/>
    </location>
</feature>
<accession>A0A6N9HIN1</accession>
<organism evidence="2 3">
    <name type="scientific">Pseudoduganella guangdongensis</name>
    <dbReference type="NCBI Taxonomy" id="2692179"/>
    <lineage>
        <taxon>Bacteria</taxon>
        <taxon>Pseudomonadati</taxon>
        <taxon>Pseudomonadota</taxon>
        <taxon>Betaproteobacteria</taxon>
        <taxon>Burkholderiales</taxon>
        <taxon>Oxalobacteraceae</taxon>
        <taxon>Telluria group</taxon>
        <taxon>Pseudoduganella</taxon>
    </lineage>
</organism>
<dbReference type="PANTHER" id="PTHR39168:SF1">
    <property type="entry name" value="TRANSCRIPTIONAL REGULATORY PROTEIN"/>
    <property type="match status" value="1"/>
</dbReference>
<name>A0A6N9HIN1_9BURK</name>
<dbReference type="CDD" id="cd00090">
    <property type="entry name" value="HTH_ARSR"/>
    <property type="match status" value="1"/>
</dbReference>
<dbReference type="GO" id="GO:0032791">
    <property type="term" value="F:lead ion binding"/>
    <property type="evidence" value="ECO:0007669"/>
    <property type="project" value="TreeGrafter"/>
</dbReference>
<protein>
    <submittedName>
        <fullName evidence="2">ArsR family transcriptional regulator</fullName>
    </submittedName>
</protein>
<dbReference type="AlphaFoldDB" id="A0A6N9HIN1"/>
<evidence type="ECO:0000259" key="1">
    <source>
        <dbReference type="PROSITE" id="PS50987"/>
    </source>
</evidence>
<dbReference type="GO" id="GO:0097063">
    <property type="term" value="F:cadmium ion sensor activity"/>
    <property type="evidence" value="ECO:0007669"/>
    <property type="project" value="TreeGrafter"/>
</dbReference>
<dbReference type="GO" id="GO:0046686">
    <property type="term" value="P:response to cadmium ion"/>
    <property type="evidence" value="ECO:0007669"/>
    <property type="project" value="TreeGrafter"/>
</dbReference>
<dbReference type="PROSITE" id="PS50987">
    <property type="entry name" value="HTH_ARSR_2"/>
    <property type="match status" value="1"/>
</dbReference>
<reference evidence="2 3" key="1">
    <citation type="submission" date="2019-12" db="EMBL/GenBank/DDBJ databases">
        <title>Novel species isolated from a subtropical stream in China.</title>
        <authorList>
            <person name="Lu H."/>
        </authorList>
    </citation>
    <scope>NUCLEOTIDE SEQUENCE [LARGE SCALE GENOMIC DNA]</scope>
    <source>
        <strain evidence="2 3">DS3</strain>
    </source>
</reference>
<dbReference type="InterPro" id="IPR001845">
    <property type="entry name" value="HTH_ArsR_DNA-bd_dom"/>
</dbReference>
<dbReference type="SUPFAM" id="SSF46785">
    <property type="entry name" value="Winged helix' DNA-binding domain"/>
    <property type="match status" value="1"/>
</dbReference>
<evidence type="ECO:0000313" key="3">
    <source>
        <dbReference type="Proteomes" id="UP000448575"/>
    </source>
</evidence>
<dbReference type="Proteomes" id="UP000448575">
    <property type="component" value="Unassembled WGS sequence"/>
</dbReference>
<dbReference type="Pfam" id="PF01022">
    <property type="entry name" value="HTH_5"/>
    <property type="match status" value="1"/>
</dbReference>
<dbReference type="InterPro" id="IPR052543">
    <property type="entry name" value="HTH_Metal-responsive_Reg"/>
</dbReference>
<dbReference type="InterPro" id="IPR011991">
    <property type="entry name" value="ArsR-like_HTH"/>
</dbReference>
<dbReference type="RefSeq" id="WP_161026457.1">
    <property type="nucleotide sequence ID" value="NZ_WWCJ01000010.1"/>
</dbReference>